<dbReference type="InterPro" id="IPR051257">
    <property type="entry name" value="Diverse_CBS-Domain"/>
</dbReference>
<name>A0A6L8LWF9_9RHOB</name>
<accession>A0A6L8LWF9</accession>
<dbReference type="RefSeq" id="WP_160975400.1">
    <property type="nucleotide sequence ID" value="NZ_WWEN01000011.1"/>
</dbReference>
<feature type="domain" description="CBS" evidence="3">
    <location>
        <begin position="80"/>
        <end position="137"/>
    </location>
</feature>
<protein>
    <submittedName>
        <fullName evidence="4">CBS domain-containing protein</fullName>
    </submittedName>
</protein>
<dbReference type="Gene3D" id="3.10.580.10">
    <property type="entry name" value="CBS-domain"/>
    <property type="match status" value="1"/>
</dbReference>
<dbReference type="PROSITE" id="PS51371">
    <property type="entry name" value="CBS"/>
    <property type="match status" value="2"/>
</dbReference>
<evidence type="ECO:0000256" key="1">
    <source>
        <dbReference type="ARBA" id="ARBA00023122"/>
    </source>
</evidence>
<dbReference type="SMART" id="SM00116">
    <property type="entry name" value="CBS"/>
    <property type="match status" value="2"/>
</dbReference>
<dbReference type="SUPFAM" id="SSF54631">
    <property type="entry name" value="CBS-domain pair"/>
    <property type="match status" value="1"/>
</dbReference>
<comment type="caution">
    <text evidence="4">The sequence shown here is derived from an EMBL/GenBank/DDBJ whole genome shotgun (WGS) entry which is preliminary data.</text>
</comment>
<evidence type="ECO:0000259" key="3">
    <source>
        <dbReference type="PROSITE" id="PS51371"/>
    </source>
</evidence>
<organism evidence="4 5">
    <name type="scientific">Thalassovita mangrovi</name>
    <dbReference type="NCBI Taxonomy" id="2692236"/>
    <lineage>
        <taxon>Bacteria</taxon>
        <taxon>Pseudomonadati</taxon>
        <taxon>Pseudomonadota</taxon>
        <taxon>Alphaproteobacteria</taxon>
        <taxon>Rhodobacterales</taxon>
        <taxon>Roseobacteraceae</taxon>
        <taxon>Thalassovita</taxon>
    </lineage>
</organism>
<feature type="domain" description="CBS" evidence="3">
    <location>
        <begin position="13"/>
        <end position="70"/>
    </location>
</feature>
<reference evidence="4 5" key="1">
    <citation type="submission" date="2020-01" db="EMBL/GenBank/DDBJ databases">
        <authorList>
            <person name="Chen S."/>
        </authorList>
    </citation>
    <scope>NUCLEOTIDE SEQUENCE [LARGE SCALE GENOMIC DNA]</scope>
    <source>
        <strain evidence="4 5">GS-10</strain>
    </source>
</reference>
<dbReference type="EMBL" id="WWEN01000011">
    <property type="protein sequence ID" value="MYM57499.1"/>
    <property type="molecule type" value="Genomic_DNA"/>
</dbReference>
<dbReference type="InterPro" id="IPR000644">
    <property type="entry name" value="CBS_dom"/>
</dbReference>
<dbReference type="PANTHER" id="PTHR43080:SF2">
    <property type="entry name" value="CBS DOMAIN-CONTAINING PROTEIN"/>
    <property type="match status" value="1"/>
</dbReference>
<dbReference type="InterPro" id="IPR046342">
    <property type="entry name" value="CBS_dom_sf"/>
</dbReference>
<dbReference type="AlphaFoldDB" id="A0A6L8LWF9"/>
<dbReference type="Proteomes" id="UP000479043">
    <property type="component" value="Unassembled WGS sequence"/>
</dbReference>
<dbReference type="Pfam" id="PF00571">
    <property type="entry name" value="CBS"/>
    <property type="match status" value="2"/>
</dbReference>
<dbReference type="PANTHER" id="PTHR43080">
    <property type="entry name" value="CBS DOMAIN-CONTAINING PROTEIN CBSX3, MITOCHONDRIAL"/>
    <property type="match status" value="1"/>
</dbReference>
<proteinExistence type="predicted"/>
<keyword evidence="1 2" id="KW-0129">CBS domain</keyword>
<evidence type="ECO:0000256" key="2">
    <source>
        <dbReference type="PROSITE-ProRule" id="PRU00703"/>
    </source>
</evidence>
<evidence type="ECO:0000313" key="5">
    <source>
        <dbReference type="Proteomes" id="UP000479043"/>
    </source>
</evidence>
<gene>
    <name evidence="4" type="ORF">GR167_19435</name>
</gene>
<evidence type="ECO:0000313" key="4">
    <source>
        <dbReference type="EMBL" id="MYM57499.1"/>
    </source>
</evidence>
<sequence length="152" mass="17003">MTKSNMKTVQQVIRKRRLFAVHPDDMVRQACKVMNNRELGGLPVIDADQRLLGMISEREVVRGCIGEHRRAATTTVGEVMETNPAFAEPDDSIMIAMAKMMQNNVRYLPVVRGGIVTGCIGIRELVDELSYIAMQNVGIIDKALPRLHEELV</sequence>
<keyword evidence="5" id="KW-1185">Reference proteome</keyword>